<evidence type="ECO:0000256" key="4">
    <source>
        <dbReference type="ARBA" id="ARBA00023136"/>
    </source>
</evidence>
<dbReference type="InParanoid" id="A0A423XFU0"/>
<dbReference type="Proteomes" id="UP000285146">
    <property type="component" value="Unassembled WGS sequence"/>
</dbReference>
<dbReference type="AlphaFoldDB" id="A0A423XFU0"/>
<dbReference type="PANTHER" id="PTHR33048:SF57">
    <property type="entry name" value="INTEGRAL MEMBRANE PROTEIN-RELATED"/>
    <property type="match status" value="1"/>
</dbReference>
<evidence type="ECO:0000256" key="1">
    <source>
        <dbReference type="ARBA" id="ARBA00004141"/>
    </source>
</evidence>
<evidence type="ECO:0000256" key="5">
    <source>
        <dbReference type="ARBA" id="ARBA00038359"/>
    </source>
</evidence>
<organism evidence="8 9">
    <name type="scientific">Cytospora leucostoma</name>
    <dbReference type="NCBI Taxonomy" id="1230097"/>
    <lineage>
        <taxon>Eukaryota</taxon>
        <taxon>Fungi</taxon>
        <taxon>Dikarya</taxon>
        <taxon>Ascomycota</taxon>
        <taxon>Pezizomycotina</taxon>
        <taxon>Sordariomycetes</taxon>
        <taxon>Sordariomycetidae</taxon>
        <taxon>Diaporthales</taxon>
        <taxon>Cytosporaceae</taxon>
        <taxon>Cytospora</taxon>
    </lineage>
</organism>
<feature type="transmembrane region" description="Helical" evidence="6">
    <location>
        <begin position="44"/>
        <end position="69"/>
    </location>
</feature>
<feature type="transmembrane region" description="Helical" evidence="6">
    <location>
        <begin position="125"/>
        <end position="147"/>
    </location>
</feature>
<evidence type="ECO:0000313" key="9">
    <source>
        <dbReference type="Proteomes" id="UP000285146"/>
    </source>
</evidence>
<feature type="transmembrane region" description="Helical" evidence="6">
    <location>
        <begin position="89"/>
        <end position="113"/>
    </location>
</feature>
<dbReference type="InterPro" id="IPR052337">
    <property type="entry name" value="SAT4-like"/>
</dbReference>
<accession>A0A423XFU0</accession>
<comment type="caution">
    <text evidence="8">The sequence shown here is derived from an EMBL/GenBank/DDBJ whole genome shotgun (WGS) entry which is preliminary data.</text>
</comment>
<reference evidence="8 9" key="1">
    <citation type="submission" date="2015-09" db="EMBL/GenBank/DDBJ databases">
        <title>Host preference determinants of Valsa canker pathogens revealed by comparative genomics.</title>
        <authorList>
            <person name="Yin Z."/>
            <person name="Huang L."/>
        </authorList>
    </citation>
    <scope>NUCLEOTIDE SEQUENCE [LARGE SCALE GENOMIC DNA]</scope>
    <source>
        <strain evidence="8 9">SXYLt</strain>
    </source>
</reference>
<evidence type="ECO:0000256" key="6">
    <source>
        <dbReference type="SAM" id="Phobius"/>
    </source>
</evidence>
<feature type="transmembrane region" description="Helical" evidence="6">
    <location>
        <begin position="167"/>
        <end position="193"/>
    </location>
</feature>
<feature type="transmembrane region" description="Helical" evidence="6">
    <location>
        <begin position="205"/>
        <end position="225"/>
    </location>
</feature>
<keyword evidence="4 6" id="KW-0472">Membrane</keyword>
<dbReference type="InterPro" id="IPR049326">
    <property type="entry name" value="Rhodopsin_dom_fungi"/>
</dbReference>
<proteinExistence type="inferred from homology"/>
<comment type="similarity">
    <text evidence="5">Belongs to the SAT4 family.</text>
</comment>
<evidence type="ECO:0000256" key="2">
    <source>
        <dbReference type="ARBA" id="ARBA00022692"/>
    </source>
</evidence>
<feature type="transmembrane region" description="Helical" evidence="6">
    <location>
        <begin position="245"/>
        <end position="264"/>
    </location>
</feature>
<feature type="domain" description="Rhodopsin" evidence="7">
    <location>
        <begin position="27"/>
        <end position="267"/>
    </location>
</feature>
<evidence type="ECO:0000313" key="8">
    <source>
        <dbReference type="EMBL" id="ROW15063.1"/>
    </source>
</evidence>
<evidence type="ECO:0000259" key="7">
    <source>
        <dbReference type="Pfam" id="PF20684"/>
    </source>
</evidence>
<dbReference type="GO" id="GO:0016020">
    <property type="term" value="C:membrane"/>
    <property type="evidence" value="ECO:0007669"/>
    <property type="project" value="UniProtKB-SubCell"/>
</dbReference>
<dbReference type="EMBL" id="LKEB01000011">
    <property type="protein sequence ID" value="ROW15063.1"/>
    <property type="molecule type" value="Genomic_DNA"/>
</dbReference>
<keyword evidence="3 6" id="KW-1133">Transmembrane helix</keyword>
<protein>
    <recommendedName>
        <fullName evidence="7">Rhodopsin domain-containing protein</fullName>
    </recommendedName>
</protein>
<dbReference type="Pfam" id="PF20684">
    <property type="entry name" value="Fung_rhodopsin"/>
    <property type="match status" value="1"/>
</dbReference>
<evidence type="ECO:0000256" key="3">
    <source>
        <dbReference type="ARBA" id="ARBA00022989"/>
    </source>
</evidence>
<dbReference type="PANTHER" id="PTHR33048">
    <property type="entry name" value="PTH11-LIKE INTEGRAL MEMBRANE PROTEIN (AFU_ORTHOLOGUE AFUA_5G11245)"/>
    <property type="match status" value="1"/>
</dbReference>
<dbReference type="OrthoDB" id="5329176at2759"/>
<keyword evidence="9" id="KW-1185">Reference proteome</keyword>
<gene>
    <name evidence="8" type="ORF">VPNG_03453</name>
</gene>
<comment type="subcellular location">
    <subcellularLocation>
        <location evidence="1">Membrane</location>
        <topology evidence="1">Multi-pass membrane protein</topology>
    </subcellularLocation>
</comment>
<name>A0A423XFU0_9PEZI</name>
<feature type="transmembrane region" description="Helical" evidence="6">
    <location>
        <begin position="12"/>
        <end position="32"/>
    </location>
</feature>
<sequence>MAEQNKSHVVIGVTIMFEVIALSAIVLRFWSLRIKRRQWALHDVLIIIAFVCVTGLAICLLLSATIGGLGTHGAELVSTPWKLVNFGKLLIALQVCWAGAMTATRLSILSLYVHVFIERNTFRMYCYTMMAVTMLWCIGELLTVFLICRPLAYNWDSSIDATCGNTIGGYLSVHIFNFVIDLTIALLPAPVLWKLHMPQGKKFGLTIIFALGALVCAIAIVRVGLYRDVSDYTDIDFTYTGATLYLFTAIDSSLGVTLACMPLLRPVGERLVTSSAVTWIRSMTGTSPNRSSNASSTRLGYRETYSLEAKQLYPKTDVSGGGLCMQGSTSDSGILVRCQFEQRTEQNYDCEMVTMGK</sequence>
<keyword evidence="2 6" id="KW-0812">Transmembrane</keyword>